<comment type="caution">
    <text evidence="2">The sequence shown here is derived from an EMBL/GenBank/DDBJ whole genome shotgun (WGS) entry which is preliminary data.</text>
</comment>
<evidence type="ECO:0000256" key="1">
    <source>
        <dbReference type="SAM" id="MobiDB-lite"/>
    </source>
</evidence>
<evidence type="ECO:0000313" key="2">
    <source>
        <dbReference type="EMBL" id="KAJ6437175.1"/>
    </source>
</evidence>
<feature type="region of interest" description="Disordered" evidence="1">
    <location>
        <begin position="104"/>
        <end position="154"/>
    </location>
</feature>
<proteinExistence type="predicted"/>
<protein>
    <submittedName>
        <fullName evidence="2">GDSL lipase</fullName>
    </submittedName>
</protein>
<organism evidence="2 3">
    <name type="scientific">Purpureocillium lavendulum</name>
    <dbReference type="NCBI Taxonomy" id="1247861"/>
    <lineage>
        <taxon>Eukaryota</taxon>
        <taxon>Fungi</taxon>
        <taxon>Dikarya</taxon>
        <taxon>Ascomycota</taxon>
        <taxon>Pezizomycotina</taxon>
        <taxon>Sordariomycetes</taxon>
        <taxon>Hypocreomycetidae</taxon>
        <taxon>Hypocreales</taxon>
        <taxon>Ophiocordycipitaceae</taxon>
        <taxon>Purpureocillium</taxon>
    </lineage>
</organism>
<accession>A0AB34FFR5</accession>
<sequence>MEDLPTWLRWYKYLRDEPSLSPILRQDRYEDDAVSETFLGVSTAVEELAGTASTAAPEDGTQAQCEALHQPSPQAKGQLVHGATWGSEDGGGFYVDLGPKYRAKSGLSNGNGNNTTTNSNTTTTNNNNSNNNNNIHDDDDDTRPEAGNGTNQRRVANVFVKLPEDYAEEKAQKQAQIKSRELAESLERARRQELAQRPAREQEPQPQPQQQEQFSGDPMDWDPIEVEDDTVQDELREWPEADAGRGTVSACGQCASWVEATGQLAARIQEQDVSSRAQWERIWQLERLVWEQNCQLQEQQAVLANMAQWMQWMQWQCPWMFGSPV</sequence>
<feature type="compositionally biased region" description="Basic and acidic residues" evidence="1">
    <location>
        <begin position="190"/>
        <end position="203"/>
    </location>
</feature>
<reference evidence="2" key="1">
    <citation type="submission" date="2023-01" db="EMBL/GenBank/DDBJ databases">
        <title>The growth and conidiation of Purpureocillium lavendulum are regulated by nitrogen source and histone H3K14 acetylation.</title>
        <authorList>
            <person name="Tang P."/>
            <person name="Han J."/>
            <person name="Zhang C."/>
            <person name="Tang P."/>
            <person name="Qi F."/>
            <person name="Zhang K."/>
            <person name="Liang L."/>
        </authorList>
    </citation>
    <scope>NUCLEOTIDE SEQUENCE</scope>
    <source>
        <strain evidence="2">YMF1.00683</strain>
    </source>
</reference>
<feature type="region of interest" description="Disordered" evidence="1">
    <location>
        <begin position="190"/>
        <end position="224"/>
    </location>
</feature>
<evidence type="ECO:0000313" key="3">
    <source>
        <dbReference type="Proteomes" id="UP001163105"/>
    </source>
</evidence>
<keyword evidence="3" id="KW-1185">Reference proteome</keyword>
<dbReference type="Proteomes" id="UP001163105">
    <property type="component" value="Unassembled WGS sequence"/>
</dbReference>
<name>A0AB34FFR5_9HYPO</name>
<dbReference type="EMBL" id="JAQHRD010000013">
    <property type="protein sequence ID" value="KAJ6437175.1"/>
    <property type="molecule type" value="Genomic_DNA"/>
</dbReference>
<dbReference type="AlphaFoldDB" id="A0AB34FFR5"/>
<feature type="compositionally biased region" description="Low complexity" evidence="1">
    <location>
        <begin position="108"/>
        <end position="134"/>
    </location>
</feature>
<gene>
    <name evidence="2" type="ORF">O9K51_10145</name>
</gene>